<name>A0ABU1GZ37_9GAMM</name>
<evidence type="ECO:0000313" key="1">
    <source>
        <dbReference type="EMBL" id="MDR5897273.1"/>
    </source>
</evidence>
<dbReference type="RefSeq" id="WP_251595536.1">
    <property type="nucleotide sequence ID" value="NZ_JAMLJI010000006.1"/>
</dbReference>
<evidence type="ECO:0000313" key="2">
    <source>
        <dbReference type="Proteomes" id="UP001269375"/>
    </source>
</evidence>
<organism evidence="1 2">
    <name type="scientific">Larsenimonas suaedae</name>
    <dbReference type="NCBI Taxonomy" id="1851019"/>
    <lineage>
        <taxon>Bacteria</taxon>
        <taxon>Pseudomonadati</taxon>
        <taxon>Pseudomonadota</taxon>
        <taxon>Gammaproteobacteria</taxon>
        <taxon>Oceanospirillales</taxon>
        <taxon>Halomonadaceae</taxon>
        <taxon>Larsenimonas</taxon>
    </lineage>
</organism>
<dbReference type="EMBL" id="JARWAO010000010">
    <property type="protein sequence ID" value="MDR5897273.1"/>
    <property type="molecule type" value="Genomic_DNA"/>
</dbReference>
<dbReference type="Proteomes" id="UP001269375">
    <property type="component" value="Unassembled WGS sequence"/>
</dbReference>
<protein>
    <submittedName>
        <fullName evidence="1">Uncharacterized protein</fullName>
    </submittedName>
</protein>
<sequence length="104" mass="11518">MTHLATLYRVSRGTVRRALIEKGSISATTDPAEQAVMGLLRKRGMGPEQLEMKLPEHSLTRELVRNYLADLTPAQTAEINEDVAAIRFARQLRDKAMTGKAGRA</sequence>
<comment type="caution">
    <text evidence="1">The sequence shown here is derived from an EMBL/GenBank/DDBJ whole genome shotgun (WGS) entry which is preliminary data.</text>
</comment>
<proteinExistence type="predicted"/>
<gene>
    <name evidence="1" type="ORF">QC825_14475</name>
</gene>
<keyword evidence="2" id="KW-1185">Reference proteome</keyword>
<reference evidence="1 2" key="1">
    <citation type="submission" date="2023-04" db="EMBL/GenBank/DDBJ databases">
        <title>A long-awaited taxogenomic arrangement of the family Halomonadaceae.</title>
        <authorList>
            <person name="De La Haba R."/>
            <person name="Chuvochina M."/>
            <person name="Wittouck S."/>
            <person name="Arahal D.R."/>
            <person name="Sanchez-Porro C."/>
            <person name="Hugenholtz P."/>
            <person name="Ventosa A."/>
        </authorList>
    </citation>
    <scope>NUCLEOTIDE SEQUENCE [LARGE SCALE GENOMIC DNA]</scope>
    <source>
        <strain evidence="1 2">DSM 22428</strain>
    </source>
</reference>
<accession>A0ABU1GZ37</accession>